<dbReference type="Pfam" id="PF00096">
    <property type="entry name" value="zf-C2H2"/>
    <property type="match status" value="8"/>
</dbReference>
<dbReference type="InterPro" id="IPR036236">
    <property type="entry name" value="Znf_C2H2_sf"/>
</dbReference>
<protein>
    <submittedName>
        <fullName evidence="16">Uncharacterized protein</fullName>
    </submittedName>
</protein>
<organism evidence="16 17">
    <name type="scientific">Pelodiscus sinensis</name>
    <name type="common">Chinese softshell turtle</name>
    <name type="synonym">Trionyx sinensis</name>
    <dbReference type="NCBI Taxonomy" id="13735"/>
    <lineage>
        <taxon>Eukaryota</taxon>
        <taxon>Metazoa</taxon>
        <taxon>Chordata</taxon>
        <taxon>Craniata</taxon>
        <taxon>Vertebrata</taxon>
        <taxon>Euteleostomi</taxon>
        <taxon>Archelosauria</taxon>
        <taxon>Testudinata</taxon>
        <taxon>Testudines</taxon>
        <taxon>Cryptodira</taxon>
        <taxon>Trionychia</taxon>
        <taxon>Trionychidae</taxon>
        <taxon>Pelodiscus</taxon>
    </lineage>
</organism>
<dbReference type="Ensembl" id="ENSPSIT00000009995.1">
    <property type="protein sequence ID" value="ENSPSIP00000009945.1"/>
    <property type="gene ID" value="ENSPSIG00000009036.1"/>
</dbReference>
<keyword evidence="4" id="KW-0677">Repeat</keyword>
<feature type="coiled-coil region" evidence="12">
    <location>
        <begin position="30"/>
        <end position="57"/>
    </location>
</feature>
<keyword evidence="10" id="KW-0539">Nucleus</keyword>
<feature type="domain" description="C2H2-type" evidence="14">
    <location>
        <begin position="573"/>
        <end position="600"/>
    </location>
</feature>
<evidence type="ECO:0000256" key="10">
    <source>
        <dbReference type="ARBA" id="ARBA00023242"/>
    </source>
</evidence>
<evidence type="ECO:0000256" key="8">
    <source>
        <dbReference type="ARBA" id="ARBA00023125"/>
    </source>
</evidence>
<dbReference type="InterPro" id="IPR001909">
    <property type="entry name" value="KRAB"/>
</dbReference>
<dbReference type="FunFam" id="3.30.160.60:FF:002343">
    <property type="entry name" value="Zinc finger protein 33A"/>
    <property type="match status" value="1"/>
</dbReference>
<accession>K7FPI5</accession>
<dbReference type="InterPro" id="IPR036051">
    <property type="entry name" value="KRAB_dom_sf"/>
</dbReference>
<keyword evidence="6" id="KW-0862">Zinc</keyword>
<dbReference type="FunFam" id="3.30.160.60:FF:000029">
    <property type="entry name" value="GLI family zinc finger 4"/>
    <property type="match status" value="2"/>
</dbReference>
<keyword evidence="7" id="KW-0805">Transcription regulation</keyword>
<keyword evidence="12" id="KW-0175">Coiled coil</keyword>
<dbReference type="InterPro" id="IPR013087">
    <property type="entry name" value="Znf_C2H2_type"/>
</dbReference>
<comment type="subcellular location">
    <subcellularLocation>
        <location evidence="1">Nucleus</location>
    </subcellularLocation>
</comment>
<feature type="domain" description="C2H2-type" evidence="14">
    <location>
        <begin position="517"/>
        <end position="544"/>
    </location>
</feature>
<feature type="domain" description="C2H2-type" evidence="14">
    <location>
        <begin position="430"/>
        <end position="460"/>
    </location>
</feature>
<dbReference type="SUPFAM" id="SSF109640">
    <property type="entry name" value="KRAB domain (Kruppel-associated box)"/>
    <property type="match status" value="1"/>
</dbReference>
<evidence type="ECO:0000256" key="4">
    <source>
        <dbReference type="ARBA" id="ARBA00022737"/>
    </source>
</evidence>
<dbReference type="EMBL" id="AGCU01105973">
    <property type="status" value="NOT_ANNOTATED_CDS"/>
    <property type="molecule type" value="Genomic_DNA"/>
</dbReference>
<dbReference type="SUPFAM" id="SSF57667">
    <property type="entry name" value="beta-beta-alpha zinc fingers"/>
    <property type="match status" value="5"/>
</dbReference>
<proteinExistence type="inferred from homology"/>
<dbReference type="EMBL" id="AGCU01105972">
    <property type="status" value="NOT_ANNOTATED_CDS"/>
    <property type="molecule type" value="Genomic_DNA"/>
</dbReference>
<dbReference type="GO" id="GO:0000981">
    <property type="term" value="F:DNA-binding transcription factor activity, RNA polymerase II-specific"/>
    <property type="evidence" value="ECO:0007669"/>
    <property type="project" value="TreeGrafter"/>
</dbReference>
<evidence type="ECO:0000256" key="11">
    <source>
        <dbReference type="PROSITE-ProRule" id="PRU00042"/>
    </source>
</evidence>
<evidence type="ECO:0000313" key="17">
    <source>
        <dbReference type="Proteomes" id="UP000007267"/>
    </source>
</evidence>
<dbReference type="PANTHER" id="PTHR23235">
    <property type="entry name" value="KRUEPPEL-LIKE TRANSCRIPTION FACTOR"/>
    <property type="match status" value="1"/>
</dbReference>
<keyword evidence="3" id="KW-0479">Metal-binding</keyword>
<dbReference type="CDD" id="cd07765">
    <property type="entry name" value="KRAB_A-box"/>
    <property type="match status" value="1"/>
</dbReference>
<evidence type="ECO:0000259" key="14">
    <source>
        <dbReference type="PROSITE" id="PS50157"/>
    </source>
</evidence>
<dbReference type="EMBL" id="AGCU01105974">
    <property type="status" value="NOT_ANNOTATED_CDS"/>
    <property type="molecule type" value="Genomic_DNA"/>
</dbReference>
<dbReference type="HOGENOM" id="CLU_002678_0_15_1"/>
<evidence type="ECO:0000256" key="12">
    <source>
        <dbReference type="SAM" id="Coils"/>
    </source>
</evidence>
<reference evidence="16" key="4">
    <citation type="submission" date="2025-09" db="UniProtKB">
        <authorList>
            <consortium name="Ensembl"/>
        </authorList>
    </citation>
    <scope>IDENTIFICATION</scope>
</reference>
<evidence type="ECO:0000313" key="16">
    <source>
        <dbReference type="Ensembl" id="ENSPSIP00000009945.1"/>
    </source>
</evidence>
<sequence length="616" mass="70689">MSPTSPFPVFIQKQTQAKRQKIVAEFQKLQQFLKEQERLLLAQLEKLDEEIGRLQTDAIGKLSGQISHLSELIGELEGMCQKPGSEFLQDIRCTLRRCETGQFQLPEEIFPQLEQQVSSFSEKTIVLSETLREFKDTLPSALERARGKSLGAFGQSFRTHMSVSSSAPDLQSQVQEMAVVEPVSFEEVAVHFSEEEWALLDLGQRALYRDVMQENYEAVNWLVLSQLVCRLLSTGTEEALAFGQGDGMLSENNEKSLQQPNGMLLGRFEGNVSQICEQGEICKSQHSPDRWLGNHPEKGQGKFRHRSREVKRNIETIQQKILYEQTPSMYNDCATLTEHQRIYTREKCFSCSECGKGFGRSSHLSRHKRTHTREKPFNCSDCGKSFSRRAHLVTHKRVHTGEKPFYCSDCGKSFSRRSHLCRHQRTHTTESCFNSSGCGKDFSERSDLVRLKRIHTGEKPFNCPDCGKSFSRSSYLVTHKRTHTGEKPFSCSDCGKSFSERSVLVRHRRIHTGEKPFSCSECGKSFRGHSHLVIHKRIHTREKPFNCSDCGKSFSRHTNLVTHKRVHTGEKPFFCSDCGKNFSRSSHLCRHQRTHMTEPYFNSDYRKCFSERSELL</sequence>
<feature type="domain" description="C2H2-type" evidence="14">
    <location>
        <begin position="377"/>
        <end position="404"/>
    </location>
</feature>
<name>K7FPI5_PELSI</name>
<feature type="domain" description="C2H2-type" evidence="14">
    <location>
        <begin position="461"/>
        <end position="488"/>
    </location>
</feature>
<dbReference type="FunFam" id="3.30.160.60:FF:002063">
    <property type="entry name" value="RB associated KRAB zinc finger"/>
    <property type="match status" value="1"/>
</dbReference>
<feature type="region of interest" description="Disordered" evidence="13">
    <location>
        <begin position="287"/>
        <end position="308"/>
    </location>
</feature>
<evidence type="ECO:0000256" key="5">
    <source>
        <dbReference type="ARBA" id="ARBA00022771"/>
    </source>
</evidence>
<feature type="domain" description="C2H2-type" evidence="14">
    <location>
        <begin position="349"/>
        <end position="376"/>
    </location>
</feature>
<dbReference type="Pfam" id="PF01352">
    <property type="entry name" value="KRAB"/>
    <property type="match status" value="1"/>
</dbReference>
<dbReference type="eggNOG" id="KOG1721">
    <property type="taxonomic scope" value="Eukaryota"/>
</dbReference>
<evidence type="ECO:0000256" key="7">
    <source>
        <dbReference type="ARBA" id="ARBA00023015"/>
    </source>
</evidence>
<keyword evidence="5 11" id="KW-0863">Zinc-finger</keyword>
<evidence type="ECO:0000256" key="2">
    <source>
        <dbReference type="ARBA" id="ARBA00006991"/>
    </source>
</evidence>
<dbReference type="AlphaFoldDB" id="K7FPI5"/>
<evidence type="ECO:0000256" key="1">
    <source>
        <dbReference type="ARBA" id="ARBA00004123"/>
    </source>
</evidence>
<reference evidence="17" key="1">
    <citation type="submission" date="2011-10" db="EMBL/GenBank/DDBJ databases">
        <authorList>
            <consortium name="Soft-shell Turtle Genome Consortium"/>
        </authorList>
    </citation>
    <scope>NUCLEOTIDE SEQUENCE [LARGE SCALE GENOMIC DNA]</scope>
    <source>
        <strain evidence="17">Daiwa-1</strain>
    </source>
</reference>
<dbReference type="GO" id="GO:0008270">
    <property type="term" value="F:zinc ion binding"/>
    <property type="evidence" value="ECO:0007669"/>
    <property type="project" value="UniProtKB-KW"/>
</dbReference>
<feature type="domain" description="KRAB" evidence="15">
    <location>
        <begin position="183"/>
        <end position="261"/>
    </location>
</feature>
<dbReference type="PANTHER" id="PTHR23235:SF152">
    <property type="entry name" value="SI:DKEY-210J14.3"/>
    <property type="match status" value="1"/>
</dbReference>
<evidence type="ECO:0000256" key="6">
    <source>
        <dbReference type="ARBA" id="ARBA00022833"/>
    </source>
</evidence>
<dbReference type="Gene3D" id="3.30.160.60">
    <property type="entry name" value="Classic Zinc Finger"/>
    <property type="match status" value="9"/>
</dbReference>
<dbReference type="GO" id="GO:0000978">
    <property type="term" value="F:RNA polymerase II cis-regulatory region sequence-specific DNA binding"/>
    <property type="evidence" value="ECO:0007669"/>
    <property type="project" value="TreeGrafter"/>
</dbReference>
<dbReference type="PROSITE" id="PS50805">
    <property type="entry name" value="KRAB"/>
    <property type="match status" value="1"/>
</dbReference>
<feature type="domain" description="C2H2-type" evidence="14">
    <location>
        <begin position="545"/>
        <end position="572"/>
    </location>
</feature>
<dbReference type="PROSITE" id="PS50157">
    <property type="entry name" value="ZINC_FINGER_C2H2_2"/>
    <property type="match status" value="9"/>
</dbReference>
<dbReference type="PROSITE" id="PS00028">
    <property type="entry name" value="ZINC_FINGER_C2H2_1"/>
    <property type="match status" value="8"/>
</dbReference>
<evidence type="ECO:0000256" key="9">
    <source>
        <dbReference type="ARBA" id="ARBA00023163"/>
    </source>
</evidence>
<dbReference type="GO" id="GO:0031981">
    <property type="term" value="C:nuclear lumen"/>
    <property type="evidence" value="ECO:0007669"/>
    <property type="project" value="UniProtKB-ARBA"/>
</dbReference>
<dbReference type="FunFam" id="3.30.160.60:FF:000295">
    <property type="entry name" value="zinc finger protein 19"/>
    <property type="match status" value="1"/>
</dbReference>
<dbReference type="Gene3D" id="6.10.140.140">
    <property type="match status" value="1"/>
</dbReference>
<feature type="domain" description="C2H2-type" evidence="14">
    <location>
        <begin position="489"/>
        <end position="516"/>
    </location>
</feature>
<dbReference type="FunFam" id="3.30.160.60:FF:003729">
    <property type="match status" value="1"/>
</dbReference>
<feature type="domain" description="C2H2-type" evidence="14">
    <location>
        <begin position="405"/>
        <end position="432"/>
    </location>
</feature>
<evidence type="ECO:0000259" key="15">
    <source>
        <dbReference type="PROSITE" id="PS50805"/>
    </source>
</evidence>
<evidence type="ECO:0000256" key="3">
    <source>
        <dbReference type="ARBA" id="ARBA00022723"/>
    </source>
</evidence>
<keyword evidence="17" id="KW-1185">Reference proteome</keyword>
<reference evidence="16" key="3">
    <citation type="submission" date="2025-08" db="UniProtKB">
        <authorList>
            <consortium name="Ensembl"/>
        </authorList>
    </citation>
    <scope>IDENTIFICATION</scope>
</reference>
<keyword evidence="9" id="KW-0804">Transcription</keyword>
<dbReference type="FunFam" id="3.30.160.60:FF:002716">
    <property type="entry name" value="Zinc finger protein 212"/>
    <property type="match status" value="1"/>
</dbReference>
<dbReference type="Proteomes" id="UP000007267">
    <property type="component" value="Unassembled WGS sequence"/>
</dbReference>
<keyword evidence="8" id="KW-0238">DNA-binding</keyword>
<reference evidence="17" key="2">
    <citation type="journal article" date="2013" name="Nat. Genet.">
        <title>The draft genomes of soft-shell turtle and green sea turtle yield insights into the development and evolution of the turtle-specific body plan.</title>
        <authorList>
            <person name="Wang Z."/>
            <person name="Pascual-Anaya J."/>
            <person name="Zadissa A."/>
            <person name="Li W."/>
            <person name="Niimura Y."/>
            <person name="Huang Z."/>
            <person name="Li C."/>
            <person name="White S."/>
            <person name="Xiong Z."/>
            <person name="Fang D."/>
            <person name="Wang B."/>
            <person name="Ming Y."/>
            <person name="Chen Y."/>
            <person name="Zheng Y."/>
            <person name="Kuraku S."/>
            <person name="Pignatelli M."/>
            <person name="Herrero J."/>
            <person name="Beal K."/>
            <person name="Nozawa M."/>
            <person name="Li Q."/>
            <person name="Wang J."/>
            <person name="Zhang H."/>
            <person name="Yu L."/>
            <person name="Shigenobu S."/>
            <person name="Wang J."/>
            <person name="Liu J."/>
            <person name="Flicek P."/>
            <person name="Searle S."/>
            <person name="Wang J."/>
            <person name="Kuratani S."/>
            <person name="Yin Y."/>
            <person name="Aken B."/>
            <person name="Zhang G."/>
            <person name="Irie N."/>
        </authorList>
    </citation>
    <scope>NUCLEOTIDE SEQUENCE [LARGE SCALE GENOMIC DNA]</scope>
    <source>
        <strain evidence="17">Daiwa-1</strain>
    </source>
</reference>
<dbReference type="FunFam" id="3.30.160.60:FF:001532">
    <property type="entry name" value="Zinc finger protein 483"/>
    <property type="match status" value="1"/>
</dbReference>
<comment type="similarity">
    <text evidence="2">Belongs to the krueppel C2H2-type zinc-finger protein family.</text>
</comment>
<dbReference type="SMART" id="SM00355">
    <property type="entry name" value="ZnF_C2H2"/>
    <property type="match status" value="8"/>
</dbReference>
<evidence type="ECO:0000256" key="13">
    <source>
        <dbReference type="SAM" id="MobiDB-lite"/>
    </source>
</evidence>
<dbReference type="GeneTree" id="ENSGT01150000286941"/>
<dbReference type="SMART" id="SM00349">
    <property type="entry name" value="KRAB"/>
    <property type="match status" value="1"/>
</dbReference>